<evidence type="ECO:0000256" key="3">
    <source>
        <dbReference type="ARBA" id="ARBA00022538"/>
    </source>
</evidence>
<dbReference type="InterPro" id="IPR057291">
    <property type="entry name" value="CHX17_2nd"/>
</dbReference>
<dbReference type="PANTHER" id="PTHR32468">
    <property type="entry name" value="CATION/H + ANTIPORTER"/>
    <property type="match status" value="1"/>
</dbReference>
<feature type="transmembrane region" description="Helical" evidence="10">
    <location>
        <begin position="239"/>
        <end position="264"/>
    </location>
</feature>
<dbReference type="InterPro" id="IPR050794">
    <property type="entry name" value="CPA2_transporter"/>
</dbReference>
<organism evidence="14 15">
    <name type="scientific">Ilex paraguariensis</name>
    <name type="common">yerba mate</name>
    <dbReference type="NCBI Taxonomy" id="185542"/>
    <lineage>
        <taxon>Eukaryota</taxon>
        <taxon>Viridiplantae</taxon>
        <taxon>Streptophyta</taxon>
        <taxon>Embryophyta</taxon>
        <taxon>Tracheophyta</taxon>
        <taxon>Spermatophyta</taxon>
        <taxon>Magnoliopsida</taxon>
        <taxon>eudicotyledons</taxon>
        <taxon>Gunneridae</taxon>
        <taxon>Pentapetalae</taxon>
        <taxon>asterids</taxon>
        <taxon>campanulids</taxon>
        <taxon>Aquifoliales</taxon>
        <taxon>Aquifoliaceae</taxon>
        <taxon>Ilex</taxon>
    </lineage>
</organism>
<evidence type="ECO:0000259" key="13">
    <source>
        <dbReference type="Pfam" id="PF23259"/>
    </source>
</evidence>
<dbReference type="InterPro" id="IPR006153">
    <property type="entry name" value="Cation/H_exchanger_TM"/>
</dbReference>
<protein>
    <recommendedName>
        <fullName evidence="16">Cation/H+ exchanger domain-containing protein</fullName>
    </recommendedName>
</protein>
<feature type="transmembrane region" description="Helical" evidence="10">
    <location>
        <begin position="106"/>
        <end position="127"/>
    </location>
</feature>
<dbReference type="AlphaFoldDB" id="A0ABC8STS9"/>
<sequence>MGGRSPMEGEFPGEKEKFCKVNILLHSPGIWNCNEDRGFLDYALPRLLLQMAAIFIITQSLHVLLKRIHFPRIVPEFLAGVILGPTILPRINLNFAKALFPPEGEVFLDGLSRIGYIFFMFLIGVKMEPSMVWKSGKKAWIIGLSSVVLPTIIVMGISEAFDQVMPLMKIPAATAVVAIQTLTPFPVIACFVIDLKIMNSELGRLALASTLISDLVSTGISTILANLRIRQIGFGTANVIHSFFLATALLLIIIFIMRPILLWIIKQTPEGKPVKGVHITSISFLVLAMAIISDNVGLQYHFGPFILGLCVPSGPPLGSTLVDRFDTFISGLLAPLVVTNCGLKIDLFEVFDLKFLTTMWFIIGVSSFTKLIVHFFLALPCKVPVKDAAALSIIGSAQGIVEMASYLNIFVNQVIDNTRSEFLGPYVTSSVFARGWRSHQPSWRTYTGYQKRDILHTAYNAELRILACAHRQDDALAAIKLLEVSSPTRQSPIAAYGLHLMELVGRASPLLINHRLGKKASSRASRSQQVIDAFRYYELQHSGLVSVQIFTAMSLPMFMQHDICSLAFDKLASLIILPFHRKWNQQGKLILDNSVLRTINLHVLDMAPCSVGILVDRRKLHQVSSISLVPSVYRVAVVFLEGDDDREALAYGKRMAKSSGVHLTVVRLLSMDGLDEDQWQVMLDSEMIRDIRLRVSLKQNIEYIEEKMKDGSDTASLVRKMEGSFDLIITGRRHRQDVPQLSGLTEWIELPELGPIGDILASADVDKSVSVLIVQQQLVQIK</sequence>
<feature type="transmembrane region" description="Helical" evidence="10">
    <location>
        <begin position="355"/>
        <end position="377"/>
    </location>
</feature>
<evidence type="ECO:0000313" key="14">
    <source>
        <dbReference type="EMBL" id="CAK9160611.1"/>
    </source>
</evidence>
<dbReference type="Proteomes" id="UP001642360">
    <property type="component" value="Unassembled WGS sequence"/>
</dbReference>
<feature type="domain" description="Cation/H(+) antiporter central" evidence="12">
    <location>
        <begin position="494"/>
        <end position="618"/>
    </location>
</feature>
<evidence type="ECO:0000313" key="15">
    <source>
        <dbReference type="Proteomes" id="UP001642360"/>
    </source>
</evidence>
<evidence type="ECO:0008006" key="16">
    <source>
        <dbReference type="Google" id="ProtNLM"/>
    </source>
</evidence>
<evidence type="ECO:0000259" key="12">
    <source>
        <dbReference type="Pfam" id="PF23256"/>
    </source>
</evidence>
<gene>
    <name evidence="14" type="ORF">ILEXP_LOCUS29383</name>
</gene>
<dbReference type="EMBL" id="CAUOFW020003547">
    <property type="protein sequence ID" value="CAK9160611.1"/>
    <property type="molecule type" value="Genomic_DNA"/>
</dbReference>
<evidence type="ECO:0000256" key="10">
    <source>
        <dbReference type="SAM" id="Phobius"/>
    </source>
</evidence>
<keyword evidence="15" id="KW-1185">Reference proteome</keyword>
<evidence type="ECO:0000256" key="4">
    <source>
        <dbReference type="ARBA" id="ARBA00022692"/>
    </source>
</evidence>
<proteinExistence type="inferred from homology"/>
<feature type="domain" description="Cation/H(+) antiporter C-terminal" evidence="13">
    <location>
        <begin position="635"/>
        <end position="777"/>
    </location>
</feature>
<reference evidence="14 15" key="1">
    <citation type="submission" date="2024-02" db="EMBL/GenBank/DDBJ databases">
        <authorList>
            <person name="Vignale AGUSTIN F."/>
            <person name="Sosa J E."/>
            <person name="Modenutti C."/>
        </authorList>
    </citation>
    <scope>NUCLEOTIDE SEQUENCE [LARGE SCALE GENOMIC DNA]</scope>
</reference>
<dbReference type="Gene3D" id="1.20.1530.20">
    <property type="match status" value="1"/>
</dbReference>
<dbReference type="InterPro" id="IPR057290">
    <property type="entry name" value="CHX17_C"/>
</dbReference>
<keyword evidence="3" id="KW-0633">Potassium transport</keyword>
<feature type="transmembrane region" description="Helical" evidence="10">
    <location>
        <begin position="276"/>
        <end position="293"/>
    </location>
</feature>
<feature type="transmembrane region" description="Helical" evidence="10">
    <location>
        <begin position="170"/>
        <end position="193"/>
    </location>
</feature>
<feature type="transmembrane region" description="Helical" evidence="10">
    <location>
        <begin position="77"/>
        <end position="100"/>
    </location>
</feature>
<dbReference type="Pfam" id="PF23259">
    <property type="entry name" value="CHX17_C"/>
    <property type="match status" value="1"/>
</dbReference>
<keyword evidence="5" id="KW-0630">Potassium</keyword>
<keyword evidence="7" id="KW-0406">Ion transport</keyword>
<dbReference type="Pfam" id="PF00999">
    <property type="entry name" value="Na_H_Exchanger"/>
    <property type="match status" value="1"/>
</dbReference>
<evidence type="ECO:0000256" key="9">
    <source>
        <dbReference type="ARBA" id="ARBA00038341"/>
    </source>
</evidence>
<dbReference type="Gene3D" id="3.40.50.12370">
    <property type="match status" value="1"/>
</dbReference>
<evidence type="ECO:0000256" key="6">
    <source>
        <dbReference type="ARBA" id="ARBA00022989"/>
    </source>
</evidence>
<comment type="subcellular location">
    <subcellularLocation>
        <location evidence="1">Membrane</location>
        <topology evidence="1">Multi-pass membrane protein</topology>
    </subcellularLocation>
</comment>
<feature type="transmembrane region" description="Helical" evidence="10">
    <location>
        <begin position="205"/>
        <end position="227"/>
    </location>
</feature>
<keyword evidence="2" id="KW-0813">Transport</keyword>
<keyword evidence="6 10" id="KW-1133">Transmembrane helix</keyword>
<evidence type="ECO:0000256" key="7">
    <source>
        <dbReference type="ARBA" id="ARBA00023065"/>
    </source>
</evidence>
<dbReference type="GO" id="GO:0006813">
    <property type="term" value="P:potassium ion transport"/>
    <property type="evidence" value="ECO:0007669"/>
    <property type="project" value="UniProtKB-KW"/>
</dbReference>
<name>A0ABC8STS9_9AQUA</name>
<keyword evidence="8 10" id="KW-0472">Membrane</keyword>
<dbReference type="GO" id="GO:0016020">
    <property type="term" value="C:membrane"/>
    <property type="evidence" value="ECO:0007669"/>
    <property type="project" value="UniProtKB-SubCell"/>
</dbReference>
<comment type="similarity">
    <text evidence="9">Belongs to the monovalent cation:proton antiporter 2 (CPA2) transporter (TC 2.A.37) family. CHX (TC 2.A.37.4) subfamily.</text>
</comment>
<dbReference type="Pfam" id="PF23256">
    <property type="entry name" value="CHX17_2nd"/>
    <property type="match status" value="1"/>
</dbReference>
<evidence type="ECO:0000259" key="11">
    <source>
        <dbReference type="Pfam" id="PF00999"/>
    </source>
</evidence>
<comment type="caution">
    <text evidence="14">The sequence shown here is derived from an EMBL/GenBank/DDBJ whole genome shotgun (WGS) entry which is preliminary data.</text>
</comment>
<evidence type="ECO:0000256" key="5">
    <source>
        <dbReference type="ARBA" id="ARBA00022958"/>
    </source>
</evidence>
<dbReference type="PANTHER" id="PTHR32468:SF22">
    <property type="entry name" value="CATION_H(+) ANTIPORTER 3-LIKE"/>
    <property type="match status" value="1"/>
</dbReference>
<feature type="transmembrane region" description="Helical" evidence="10">
    <location>
        <begin position="139"/>
        <end position="158"/>
    </location>
</feature>
<evidence type="ECO:0000256" key="1">
    <source>
        <dbReference type="ARBA" id="ARBA00004141"/>
    </source>
</evidence>
<evidence type="ECO:0000256" key="2">
    <source>
        <dbReference type="ARBA" id="ARBA00022448"/>
    </source>
</evidence>
<feature type="domain" description="Cation/H+ exchanger transmembrane" evidence="11">
    <location>
        <begin position="60"/>
        <end position="423"/>
    </location>
</feature>
<evidence type="ECO:0000256" key="8">
    <source>
        <dbReference type="ARBA" id="ARBA00023136"/>
    </source>
</evidence>
<dbReference type="InterPro" id="IPR038770">
    <property type="entry name" value="Na+/solute_symporter_sf"/>
</dbReference>
<feature type="transmembrane region" description="Helical" evidence="10">
    <location>
        <begin position="47"/>
        <end position="65"/>
    </location>
</feature>
<keyword evidence="4 10" id="KW-0812">Transmembrane</keyword>
<accession>A0ABC8STS9</accession>